<evidence type="ECO:0000256" key="3">
    <source>
        <dbReference type="ARBA" id="ARBA00023163"/>
    </source>
</evidence>
<dbReference type="EMBL" id="QHKI01000046">
    <property type="protein sequence ID" value="RSM75854.1"/>
    <property type="molecule type" value="Genomic_DNA"/>
</dbReference>
<keyword evidence="2" id="KW-0238">DNA-binding</keyword>
<dbReference type="Pfam" id="PF13972">
    <property type="entry name" value="TetR"/>
    <property type="match status" value="1"/>
</dbReference>
<dbReference type="PANTHER" id="PTHR30055:SF234">
    <property type="entry name" value="HTH-TYPE TRANSCRIPTIONAL REGULATOR BETI"/>
    <property type="match status" value="1"/>
</dbReference>
<dbReference type="InterPro" id="IPR025722">
    <property type="entry name" value="TetR"/>
</dbReference>
<gene>
    <name evidence="5" type="ORF">DMH04_37625</name>
</gene>
<dbReference type="Gene3D" id="1.10.357.10">
    <property type="entry name" value="Tetracycline Repressor, domain 2"/>
    <property type="match status" value="1"/>
</dbReference>
<dbReference type="AlphaFoldDB" id="A0A428YYN6"/>
<evidence type="ECO:0000256" key="2">
    <source>
        <dbReference type="ARBA" id="ARBA00023125"/>
    </source>
</evidence>
<dbReference type="RefSeq" id="WP_037258927.1">
    <property type="nucleotide sequence ID" value="NZ_QHKI01000046.1"/>
</dbReference>
<dbReference type="OrthoDB" id="5112469at2"/>
<evidence type="ECO:0000256" key="1">
    <source>
        <dbReference type="ARBA" id="ARBA00023015"/>
    </source>
</evidence>
<evidence type="ECO:0000313" key="5">
    <source>
        <dbReference type="EMBL" id="RSM75854.1"/>
    </source>
</evidence>
<name>A0A428YYN6_KIBAR</name>
<accession>A0A428YYN6</accession>
<keyword evidence="1" id="KW-0805">Transcription regulation</keyword>
<dbReference type="Pfam" id="PF00440">
    <property type="entry name" value="TetR_N"/>
    <property type="match status" value="1"/>
</dbReference>
<evidence type="ECO:0000259" key="4">
    <source>
        <dbReference type="Pfam" id="PF00440"/>
    </source>
</evidence>
<dbReference type="InterPro" id="IPR009057">
    <property type="entry name" value="Homeodomain-like_sf"/>
</dbReference>
<keyword evidence="3" id="KW-0804">Transcription</keyword>
<dbReference type="Proteomes" id="UP000287547">
    <property type="component" value="Unassembled WGS sequence"/>
</dbReference>
<dbReference type="InterPro" id="IPR050109">
    <property type="entry name" value="HTH-type_TetR-like_transc_reg"/>
</dbReference>
<dbReference type="SUPFAM" id="SSF46689">
    <property type="entry name" value="Homeodomain-like"/>
    <property type="match status" value="1"/>
</dbReference>
<protein>
    <submittedName>
        <fullName evidence="5">TetR/AcrR family transcriptional regulator</fullName>
    </submittedName>
</protein>
<sequence>MRSKTRDKVLKAARDLFNEQSTAAVSIDDIAAAARVSDLHAHFRDKQEIIRALFDEYIHALDGDWRPAKEPAKNIAMVVKNLAELNKMRWEYRFVNRELILLARADSRIRAAYQATYERRFSELRVLVQQMVLQDLVRVPRLPRTIDDLLMNVWLISDSWFSHMELTGDPTDPDHADRVNDVLMVTLEPYLTHQGRELFEKFAQ</sequence>
<organism evidence="5 6">
    <name type="scientific">Kibdelosporangium aridum</name>
    <dbReference type="NCBI Taxonomy" id="2030"/>
    <lineage>
        <taxon>Bacteria</taxon>
        <taxon>Bacillati</taxon>
        <taxon>Actinomycetota</taxon>
        <taxon>Actinomycetes</taxon>
        <taxon>Pseudonocardiales</taxon>
        <taxon>Pseudonocardiaceae</taxon>
        <taxon>Kibdelosporangium</taxon>
    </lineage>
</organism>
<dbReference type="InterPro" id="IPR001647">
    <property type="entry name" value="HTH_TetR"/>
</dbReference>
<evidence type="ECO:0000313" key="6">
    <source>
        <dbReference type="Proteomes" id="UP000287547"/>
    </source>
</evidence>
<dbReference type="GO" id="GO:0000976">
    <property type="term" value="F:transcription cis-regulatory region binding"/>
    <property type="evidence" value="ECO:0007669"/>
    <property type="project" value="TreeGrafter"/>
</dbReference>
<reference evidence="5 6" key="1">
    <citation type="submission" date="2018-05" db="EMBL/GenBank/DDBJ databases">
        <title>Evolution of GPA BGCs.</title>
        <authorList>
            <person name="Waglechner N."/>
            <person name="Wright G.D."/>
        </authorList>
    </citation>
    <scope>NUCLEOTIDE SEQUENCE [LARGE SCALE GENOMIC DNA]</scope>
    <source>
        <strain evidence="5 6">A82846</strain>
    </source>
</reference>
<proteinExistence type="predicted"/>
<dbReference type="GO" id="GO:0003700">
    <property type="term" value="F:DNA-binding transcription factor activity"/>
    <property type="evidence" value="ECO:0007669"/>
    <property type="project" value="TreeGrafter"/>
</dbReference>
<comment type="caution">
    <text evidence="5">The sequence shown here is derived from an EMBL/GenBank/DDBJ whole genome shotgun (WGS) entry which is preliminary data.</text>
</comment>
<feature type="domain" description="HTH tetR-type" evidence="4">
    <location>
        <begin position="10"/>
        <end position="53"/>
    </location>
</feature>
<dbReference type="PANTHER" id="PTHR30055">
    <property type="entry name" value="HTH-TYPE TRANSCRIPTIONAL REGULATOR RUTR"/>
    <property type="match status" value="1"/>
</dbReference>